<evidence type="ECO:0000313" key="1">
    <source>
        <dbReference type="EMBL" id="KAG5579732.1"/>
    </source>
</evidence>
<gene>
    <name evidence="1" type="ORF">H5410_050359</name>
</gene>
<accession>A0A9J5WXD9</accession>
<reference evidence="1 2" key="1">
    <citation type="submission" date="2020-09" db="EMBL/GenBank/DDBJ databases">
        <title>De no assembly of potato wild relative species, Solanum commersonii.</title>
        <authorList>
            <person name="Cho K."/>
        </authorList>
    </citation>
    <scope>NUCLEOTIDE SEQUENCE [LARGE SCALE GENOMIC DNA]</scope>
    <source>
        <strain evidence="1">LZ3.2</strain>
        <tissue evidence="1">Leaf</tissue>
    </source>
</reference>
<evidence type="ECO:0000313" key="2">
    <source>
        <dbReference type="Proteomes" id="UP000824120"/>
    </source>
</evidence>
<dbReference type="AlphaFoldDB" id="A0A9J5WXD9"/>
<dbReference type="EMBL" id="JACXVP010000010">
    <property type="protein sequence ID" value="KAG5579732.1"/>
    <property type="molecule type" value="Genomic_DNA"/>
</dbReference>
<keyword evidence="2" id="KW-1185">Reference proteome</keyword>
<protein>
    <submittedName>
        <fullName evidence="1">Uncharacterized protein</fullName>
    </submittedName>
</protein>
<name>A0A9J5WXD9_SOLCO</name>
<proteinExistence type="predicted"/>
<organism evidence="1 2">
    <name type="scientific">Solanum commersonii</name>
    <name type="common">Commerson's wild potato</name>
    <name type="synonym">Commerson's nightshade</name>
    <dbReference type="NCBI Taxonomy" id="4109"/>
    <lineage>
        <taxon>Eukaryota</taxon>
        <taxon>Viridiplantae</taxon>
        <taxon>Streptophyta</taxon>
        <taxon>Embryophyta</taxon>
        <taxon>Tracheophyta</taxon>
        <taxon>Spermatophyta</taxon>
        <taxon>Magnoliopsida</taxon>
        <taxon>eudicotyledons</taxon>
        <taxon>Gunneridae</taxon>
        <taxon>Pentapetalae</taxon>
        <taxon>asterids</taxon>
        <taxon>lamiids</taxon>
        <taxon>Solanales</taxon>
        <taxon>Solanaceae</taxon>
        <taxon>Solanoideae</taxon>
        <taxon>Solaneae</taxon>
        <taxon>Solanum</taxon>
    </lineage>
</organism>
<comment type="caution">
    <text evidence="1">The sequence shown here is derived from an EMBL/GenBank/DDBJ whole genome shotgun (WGS) entry which is preliminary data.</text>
</comment>
<dbReference type="Proteomes" id="UP000824120">
    <property type="component" value="Chromosome 10"/>
</dbReference>
<sequence length="60" mass="7094">MKPFQNKVKYKDKKDENGNQILSTMAYVKCSTDKRLGDEEREKMVVFLFTPKSMNIFPFV</sequence>